<dbReference type="SUPFAM" id="SSF54427">
    <property type="entry name" value="NTF2-like"/>
    <property type="match status" value="1"/>
</dbReference>
<comment type="similarity">
    <text evidence="1">Belongs to the sigma-70 factor family. ECF subfamily.</text>
</comment>
<evidence type="ECO:0000259" key="8">
    <source>
        <dbReference type="Pfam" id="PF08281"/>
    </source>
</evidence>
<feature type="domain" description="RNA polymerase sigma factor 70 region 4 type 2" evidence="8">
    <location>
        <begin position="111"/>
        <end position="161"/>
    </location>
</feature>
<name>A0AAU7M672_9ACTN</name>
<organism evidence="9">
    <name type="scientific">Micromonospora sp. CCTCC AA 2012012</name>
    <dbReference type="NCBI Taxonomy" id="3111921"/>
    <lineage>
        <taxon>Bacteria</taxon>
        <taxon>Bacillati</taxon>
        <taxon>Actinomycetota</taxon>
        <taxon>Actinomycetes</taxon>
        <taxon>Micromonosporales</taxon>
        <taxon>Micromonosporaceae</taxon>
        <taxon>Micromonospora</taxon>
    </lineage>
</organism>
<dbReference type="InterPro" id="IPR007627">
    <property type="entry name" value="RNA_pol_sigma70_r2"/>
</dbReference>
<evidence type="ECO:0000256" key="6">
    <source>
        <dbReference type="SAM" id="MobiDB-lite"/>
    </source>
</evidence>
<protein>
    <submittedName>
        <fullName evidence="9">Sigma-70 family RNA polymerase sigma factor</fullName>
    </submittedName>
</protein>
<dbReference type="NCBIfam" id="TIGR02937">
    <property type="entry name" value="sigma70-ECF"/>
    <property type="match status" value="1"/>
</dbReference>
<evidence type="ECO:0000259" key="7">
    <source>
        <dbReference type="Pfam" id="PF04542"/>
    </source>
</evidence>
<sequence length="296" mass="31747">MSDTDLLARRFEEQRPRLRAVAHRMLGSAAEADDAVQDTWLRLSRVDAETIENLPGWLTTTVGRVCLDRLRSAAARHEESVDVAGDGPSADVPGERDPEQEALLTESVGRALDVVLTSLGPTERLVFVLHDMFAVSFDEIAPVVERTPEAVRQIASRARRRVRNGPTVPETDPVRQRGVVEAFLAASREGRFDDLVTLLDPHVVLRPDAVVVRNGATGELHGSSAVARFFSGRAQAAVPAFVDGAPGAVVVVDGQLRFALSFVVADRILAVEAIADPALLAALDVVVATGSGADER</sequence>
<dbReference type="InterPro" id="IPR014284">
    <property type="entry name" value="RNA_pol_sigma-70_dom"/>
</dbReference>
<evidence type="ECO:0000256" key="3">
    <source>
        <dbReference type="ARBA" id="ARBA00023015"/>
    </source>
</evidence>
<evidence type="ECO:0000256" key="2">
    <source>
        <dbReference type="ARBA" id="ARBA00011344"/>
    </source>
</evidence>
<feature type="region of interest" description="Disordered" evidence="6">
    <location>
        <begin position="77"/>
        <end position="97"/>
    </location>
</feature>
<dbReference type="EMBL" id="CP157762">
    <property type="protein sequence ID" value="XBP93001.1"/>
    <property type="molecule type" value="Genomic_DNA"/>
</dbReference>
<dbReference type="InterPro" id="IPR032710">
    <property type="entry name" value="NTF2-like_dom_sf"/>
</dbReference>
<dbReference type="PANTHER" id="PTHR30173">
    <property type="entry name" value="SIGMA 19 FACTOR"/>
    <property type="match status" value="1"/>
</dbReference>
<evidence type="ECO:0000256" key="1">
    <source>
        <dbReference type="ARBA" id="ARBA00010641"/>
    </source>
</evidence>
<reference evidence="9" key="1">
    <citation type="submission" date="2024-01" db="EMBL/GenBank/DDBJ databases">
        <title>The genome sequence of Micromonospora mangrovi CCTCC AA 2012012.</title>
        <authorList>
            <person name="Gao J."/>
        </authorList>
    </citation>
    <scope>NUCLEOTIDE SEQUENCE</scope>
    <source>
        <strain evidence="9">CCTCC AA 2012012</strain>
    </source>
</reference>
<dbReference type="GO" id="GO:0003677">
    <property type="term" value="F:DNA binding"/>
    <property type="evidence" value="ECO:0007669"/>
    <property type="project" value="InterPro"/>
</dbReference>
<dbReference type="AlphaFoldDB" id="A0AAU7M672"/>
<keyword evidence="4" id="KW-0731">Sigma factor</keyword>
<dbReference type="Gene3D" id="1.10.1740.10">
    <property type="match status" value="1"/>
</dbReference>
<evidence type="ECO:0000256" key="4">
    <source>
        <dbReference type="ARBA" id="ARBA00023082"/>
    </source>
</evidence>
<comment type="subunit">
    <text evidence="2">Interacts transiently with the RNA polymerase catalytic core formed by RpoA, RpoB, RpoC and RpoZ (2 alpha, 1 beta, 1 beta' and 1 omega subunit) to form the RNA polymerase holoenzyme that can initiate transcription.</text>
</comment>
<proteinExistence type="inferred from homology"/>
<dbReference type="PANTHER" id="PTHR30173:SF43">
    <property type="entry name" value="ECF RNA POLYMERASE SIGMA FACTOR SIGI-RELATED"/>
    <property type="match status" value="1"/>
</dbReference>
<keyword evidence="5" id="KW-0804">Transcription</keyword>
<dbReference type="GO" id="GO:0006352">
    <property type="term" value="P:DNA-templated transcription initiation"/>
    <property type="evidence" value="ECO:0007669"/>
    <property type="project" value="InterPro"/>
</dbReference>
<dbReference type="InterPro" id="IPR013325">
    <property type="entry name" value="RNA_pol_sigma_r2"/>
</dbReference>
<dbReference type="InterPro" id="IPR013324">
    <property type="entry name" value="RNA_pol_sigma_r3/r4-like"/>
</dbReference>
<dbReference type="InterPro" id="IPR013249">
    <property type="entry name" value="RNA_pol_sigma70_r4_t2"/>
</dbReference>
<dbReference type="RefSeq" id="WP_350932629.1">
    <property type="nucleotide sequence ID" value="NZ_CP157762.1"/>
</dbReference>
<dbReference type="EMBL" id="CP159342">
    <property type="protein sequence ID" value="XCH73699.1"/>
    <property type="molecule type" value="Genomic_DNA"/>
</dbReference>
<evidence type="ECO:0000256" key="5">
    <source>
        <dbReference type="ARBA" id="ARBA00023163"/>
    </source>
</evidence>
<dbReference type="InterPro" id="IPR052704">
    <property type="entry name" value="ECF_Sigma-70_Domain"/>
</dbReference>
<reference evidence="10" key="2">
    <citation type="submission" date="2024-06" db="EMBL/GenBank/DDBJ databases">
        <title>Micromonospora mangrovi CCTCC AA 2012012 genome sequences.</title>
        <authorList>
            <person name="Gao J."/>
        </authorList>
    </citation>
    <scope>NUCLEOTIDE SEQUENCE</scope>
    <source>
        <strain evidence="10">CCTCC AA 2012012</strain>
    </source>
</reference>
<gene>
    <name evidence="10" type="ORF">ABUL08_26015</name>
    <name evidence="9" type="ORF">VK199_25930</name>
</gene>
<dbReference type="InterPro" id="IPR036388">
    <property type="entry name" value="WH-like_DNA-bd_sf"/>
</dbReference>
<dbReference type="Pfam" id="PF04542">
    <property type="entry name" value="Sigma70_r2"/>
    <property type="match status" value="1"/>
</dbReference>
<evidence type="ECO:0000313" key="10">
    <source>
        <dbReference type="EMBL" id="XCH73699.1"/>
    </source>
</evidence>
<feature type="domain" description="RNA polymerase sigma-70 region 2" evidence="7">
    <location>
        <begin position="11"/>
        <end position="74"/>
    </location>
</feature>
<dbReference type="Gene3D" id="1.10.10.10">
    <property type="entry name" value="Winged helix-like DNA-binding domain superfamily/Winged helix DNA-binding domain"/>
    <property type="match status" value="1"/>
</dbReference>
<keyword evidence="3" id="KW-0805">Transcription regulation</keyword>
<evidence type="ECO:0000313" key="9">
    <source>
        <dbReference type="EMBL" id="XBP93001.1"/>
    </source>
</evidence>
<accession>A0AAU7M672</accession>
<dbReference type="SUPFAM" id="SSF88659">
    <property type="entry name" value="Sigma3 and sigma4 domains of RNA polymerase sigma factors"/>
    <property type="match status" value="1"/>
</dbReference>
<dbReference type="Pfam" id="PF08281">
    <property type="entry name" value="Sigma70_r4_2"/>
    <property type="match status" value="1"/>
</dbReference>
<dbReference type="SUPFAM" id="SSF88946">
    <property type="entry name" value="Sigma2 domain of RNA polymerase sigma factors"/>
    <property type="match status" value="1"/>
</dbReference>
<dbReference type="GO" id="GO:0016987">
    <property type="term" value="F:sigma factor activity"/>
    <property type="evidence" value="ECO:0007669"/>
    <property type="project" value="UniProtKB-KW"/>
</dbReference>